<dbReference type="RefSeq" id="WP_311938138.1">
    <property type="nucleotide sequence ID" value="NZ_JAVSCK010000002.1"/>
</dbReference>
<feature type="transmembrane region" description="Helical" evidence="6">
    <location>
        <begin position="136"/>
        <end position="165"/>
    </location>
</feature>
<comment type="caution">
    <text evidence="7">The sequence shown here is derived from an EMBL/GenBank/DDBJ whole genome shotgun (WGS) entry which is preliminary data.</text>
</comment>
<feature type="transmembrane region" description="Helical" evidence="6">
    <location>
        <begin position="453"/>
        <end position="475"/>
    </location>
</feature>
<evidence type="ECO:0000256" key="4">
    <source>
        <dbReference type="ARBA" id="ARBA00022989"/>
    </source>
</evidence>
<evidence type="ECO:0000256" key="5">
    <source>
        <dbReference type="ARBA" id="ARBA00023136"/>
    </source>
</evidence>
<evidence type="ECO:0000313" key="7">
    <source>
        <dbReference type="EMBL" id="MFD1162149.1"/>
    </source>
</evidence>
<feature type="transmembrane region" description="Helical" evidence="6">
    <location>
        <begin position="177"/>
        <end position="197"/>
    </location>
</feature>
<accession>A0ABW3RAX4</accession>
<keyword evidence="3 6" id="KW-0812">Transmembrane</keyword>
<keyword evidence="4 6" id="KW-1133">Transmembrane helix</keyword>
<keyword evidence="8" id="KW-1185">Reference proteome</keyword>
<feature type="transmembrane region" description="Helical" evidence="6">
    <location>
        <begin position="6"/>
        <end position="27"/>
    </location>
</feature>
<evidence type="ECO:0000256" key="3">
    <source>
        <dbReference type="ARBA" id="ARBA00022692"/>
    </source>
</evidence>
<dbReference type="EMBL" id="JBHTLJ010000002">
    <property type="protein sequence ID" value="MFD1162149.1"/>
    <property type="molecule type" value="Genomic_DNA"/>
</dbReference>
<name>A0ABW3RAX4_9FLAO</name>
<evidence type="ECO:0000313" key="8">
    <source>
        <dbReference type="Proteomes" id="UP001597163"/>
    </source>
</evidence>
<feature type="transmembrane region" description="Helical" evidence="6">
    <location>
        <begin position="416"/>
        <end position="441"/>
    </location>
</feature>
<evidence type="ECO:0000256" key="1">
    <source>
        <dbReference type="ARBA" id="ARBA00004651"/>
    </source>
</evidence>
<feature type="transmembrane region" description="Helical" evidence="6">
    <location>
        <begin position="209"/>
        <end position="231"/>
    </location>
</feature>
<dbReference type="InterPro" id="IPR051679">
    <property type="entry name" value="DASS-Related_Transporters"/>
</dbReference>
<reference evidence="8" key="1">
    <citation type="journal article" date="2019" name="Int. J. Syst. Evol. Microbiol.">
        <title>The Global Catalogue of Microorganisms (GCM) 10K type strain sequencing project: providing services to taxonomists for standard genome sequencing and annotation.</title>
        <authorList>
            <consortium name="The Broad Institute Genomics Platform"/>
            <consortium name="The Broad Institute Genome Sequencing Center for Infectious Disease"/>
            <person name="Wu L."/>
            <person name="Ma J."/>
        </authorList>
    </citation>
    <scope>NUCLEOTIDE SEQUENCE [LARGE SCALE GENOMIC DNA]</scope>
    <source>
        <strain evidence="8">CCUG 63246</strain>
    </source>
</reference>
<feature type="transmembrane region" description="Helical" evidence="6">
    <location>
        <begin position="96"/>
        <end position="124"/>
    </location>
</feature>
<dbReference type="InterPro" id="IPR018385">
    <property type="entry name" value="C4_dicarb_anaerob_car-like"/>
</dbReference>
<feature type="transmembrane region" description="Helical" evidence="6">
    <location>
        <begin position="326"/>
        <end position="347"/>
    </location>
</feature>
<dbReference type="Proteomes" id="UP001597163">
    <property type="component" value="Unassembled WGS sequence"/>
</dbReference>
<dbReference type="PANTHER" id="PTHR43652:SF6">
    <property type="entry name" value="ARGININE REPRESSOR"/>
    <property type="match status" value="1"/>
</dbReference>
<dbReference type="PANTHER" id="PTHR43652">
    <property type="entry name" value="BASIC AMINO ACID ANTIPORTER YFCC-RELATED"/>
    <property type="match status" value="1"/>
</dbReference>
<evidence type="ECO:0000256" key="2">
    <source>
        <dbReference type="ARBA" id="ARBA00022475"/>
    </source>
</evidence>
<gene>
    <name evidence="7" type="ORF">ACFQ2E_06960</name>
</gene>
<dbReference type="Pfam" id="PF03606">
    <property type="entry name" value="DcuC"/>
    <property type="match status" value="1"/>
</dbReference>
<keyword evidence="5 6" id="KW-0472">Membrane</keyword>
<organism evidence="7 8">
    <name type="scientific">Hwangdonia seohaensis</name>
    <dbReference type="NCBI Taxonomy" id="1240727"/>
    <lineage>
        <taxon>Bacteria</taxon>
        <taxon>Pseudomonadati</taxon>
        <taxon>Bacteroidota</taxon>
        <taxon>Flavobacteriia</taxon>
        <taxon>Flavobacteriales</taxon>
        <taxon>Flavobacteriaceae</taxon>
        <taxon>Hwangdonia</taxon>
    </lineage>
</organism>
<keyword evidence="2" id="KW-1003">Cell membrane</keyword>
<feature type="transmembrane region" description="Helical" evidence="6">
    <location>
        <begin position="270"/>
        <end position="288"/>
    </location>
</feature>
<sequence>MIKIKIPHVFIFLFWIIIICSLLSYVIPSGSFERTTKDYGSITQTVVVPNSYKEIPKNYTLKAALIGENIEGKSSPVSVLGVFSAIPKGLGDSAILVFYVFIIGALFSLIQQTGTINAFLFALIARFKNRPKLLLFLVYMTIFSGASFMGIAAETIALVPVFLVLSKRLGYDRLFGFALLSVPIYLGWSCGVTNPFNVQIAQIIAELPIGSGIGFRLILFVVYAVIGFYFISRYGDKIKKKPSLSLMKNDQFNLDEFGSFKEEKFERKHIYILLFFTVSYAAILIAVQTIGWGLVEMSACFIGILIVVSKVAGMSGDESMAAFTKGLQIMIVPALVVGVARGISVVLQEGMIIDTLLYNASEVLLSMPKIAAAEGMLFFQSGMNFFIPSASGQALVSMPLMTPMSDILGISRQTAVLAYLLGDGLSNLIIPTNGVLMAMLGLAKVSYEKWFKLILPLFIISMIFALAFIAIAIVIGY</sequence>
<protein>
    <submittedName>
        <fullName evidence="7">YfcC family protein</fullName>
    </submittedName>
</protein>
<feature type="transmembrane region" description="Helical" evidence="6">
    <location>
        <begin position="294"/>
        <end position="314"/>
    </location>
</feature>
<evidence type="ECO:0000256" key="6">
    <source>
        <dbReference type="SAM" id="Phobius"/>
    </source>
</evidence>
<comment type="subcellular location">
    <subcellularLocation>
        <location evidence="1">Cell membrane</location>
        <topology evidence="1">Multi-pass membrane protein</topology>
    </subcellularLocation>
</comment>
<proteinExistence type="predicted"/>